<feature type="compositionally biased region" description="Basic and acidic residues" evidence="1">
    <location>
        <begin position="511"/>
        <end position="545"/>
    </location>
</feature>
<feature type="compositionally biased region" description="Basic and acidic residues" evidence="1">
    <location>
        <begin position="477"/>
        <end position="486"/>
    </location>
</feature>
<dbReference type="RefSeq" id="XP_044664159.1">
    <property type="nucleotide sequence ID" value="XM_044808224.1"/>
</dbReference>
<dbReference type="AlphaFoldDB" id="A0A9P3FMG4"/>
<dbReference type="OrthoDB" id="10488790at2759"/>
<name>A0A9P3FMG4_9PEZI</name>
<dbReference type="EMBL" id="BOLY01000009">
    <property type="protein sequence ID" value="GIZ49672.1"/>
    <property type="molecule type" value="Genomic_DNA"/>
</dbReference>
<accession>A0A9P3FMG4</accession>
<proteinExistence type="predicted"/>
<feature type="compositionally biased region" description="Acidic residues" evidence="1">
    <location>
        <begin position="554"/>
        <end position="570"/>
    </location>
</feature>
<sequence>MQATAAPPLSRGTSTMQDGTFIHTIPYDLHAAIHSGSIDYNNMFDIISTRFSPELSNDLSDFHSRQHSRQADMQYEMQLADIVSISVFDKNGEERPVCLPVGNPGEHGFHNIGSYPSLSPASSTELTMESSTSPSVKWARKYFGCFDGFTGDIILHAFSPSASKTGQSYKLREFFNDDGLLRGLNDKYCQWFVTITAGDAVFNLCWGALTVEMFISAYKELPLEYIAFTDEIQIIVERSRKNRSIRALWFFTRHPMQYTTFGGRGVTLSDCRFVDFAVNMGRCLVNLPPLAASITSFEMEELGLSEPLHLSPALPFCGGLRGWDRDRSRTFLRTDYYPEDLHLFTPQQQEMWLALSTERDYTLPEPNRYKLLDPLPEYVEEVVVRLFPDTLPDYERQRRWERSRQEVDRNMGKDMNPASCEQRALTRISNRQLAEDNPSLTMNAIAKRAAKAQETSEQREIRLSKRRARSKVLTARKQQEYDDELKAQGIENGANGKKKMTPRMAANAAKRAKETQEEREARLKNAREGYRAKVKRQKEAARNAEDSETSNSANEEDDTVLDESAQEMEE</sequence>
<feature type="region of interest" description="Disordered" evidence="1">
    <location>
        <begin position="449"/>
        <end position="570"/>
    </location>
</feature>
<organism evidence="2 3">
    <name type="scientific">Cercospora kikuchii</name>
    <dbReference type="NCBI Taxonomy" id="84275"/>
    <lineage>
        <taxon>Eukaryota</taxon>
        <taxon>Fungi</taxon>
        <taxon>Dikarya</taxon>
        <taxon>Ascomycota</taxon>
        <taxon>Pezizomycotina</taxon>
        <taxon>Dothideomycetes</taxon>
        <taxon>Dothideomycetidae</taxon>
        <taxon>Mycosphaerellales</taxon>
        <taxon>Mycosphaerellaceae</taxon>
        <taxon>Cercospora</taxon>
    </lineage>
</organism>
<dbReference type="Proteomes" id="UP000825890">
    <property type="component" value="Unassembled WGS sequence"/>
</dbReference>
<dbReference type="GeneID" id="68298275"/>
<gene>
    <name evidence="2" type="ORF">CKM354_001270000</name>
</gene>
<comment type="caution">
    <text evidence="2">The sequence shown here is derived from an EMBL/GenBank/DDBJ whole genome shotgun (WGS) entry which is preliminary data.</text>
</comment>
<evidence type="ECO:0000313" key="3">
    <source>
        <dbReference type="Proteomes" id="UP000825890"/>
    </source>
</evidence>
<evidence type="ECO:0000256" key="1">
    <source>
        <dbReference type="SAM" id="MobiDB-lite"/>
    </source>
</evidence>
<reference evidence="2 3" key="1">
    <citation type="submission" date="2021-01" db="EMBL/GenBank/DDBJ databases">
        <title>Cercospora kikuchii MAFF 305040 whole genome shotgun sequence.</title>
        <authorList>
            <person name="Kashiwa T."/>
            <person name="Suzuki T."/>
        </authorList>
    </citation>
    <scope>NUCLEOTIDE SEQUENCE [LARGE SCALE GENOMIC DNA]</scope>
    <source>
        <strain evidence="2 3">MAFF 305040</strain>
    </source>
</reference>
<keyword evidence="3" id="KW-1185">Reference proteome</keyword>
<feature type="compositionally biased region" description="Basic and acidic residues" evidence="1">
    <location>
        <begin position="454"/>
        <end position="463"/>
    </location>
</feature>
<evidence type="ECO:0000313" key="2">
    <source>
        <dbReference type="EMBL" id="GIZ49672.1"/>
    </source>
</evidence>
<protein>
    <submittedName>
        <fullName evidence="2">Uncharacterized protein</fullName>
    </submittedName>
</protein>